<proteinExistence type="predicted"/>
<sequence length="203" mass="21843">MISRMTKTKQEKKNTLQTPNGVNLVAGNLYGLNVLANIGCDATVNGRVGSTINLDKVVFRIRFSTLAGVTTRFRMIVFWSDMVITNASSFGITTSGSVTANWPLLGPNTAGNTTHMPLTVEKSTVVKDYCFVVNAQSASAAEAEKVVTCYFKSKKITFQEPAAPSLLEGKQLYLAVLSDAGAATLGTTSTGSMNCTYQIFFRE</sequence>
<dbReference type="InterPro" id="IPR029053">
    <property type="entry name" value="Viral_coat"/>
</dbReference>
<accession>A0A8A4XCJ4</accession>
<protein>
    <recommendedName>
        <fullName evidence="2">Coat protein</fullName>
    </recommendedName>
</protein>
<reference evidence="1" key="1">
    <citation type="submission" date="2020-10" db="EMBL/GenBank/DDBJ databases">
        <title>CRESS DNA virus dark matter in the feces of wild birds.</title>
        <authorList>
            <person name="Yang S."/>
            <person name="Zhang W."/>
        </authorList>
    </citation>
    <scope>NUCLEOTIDE SEQUENCE</scope>
    <source>
        <strain evidence="1">Cra70usv12</strain>
    </source>
</reference>
<organism evidence="1">
    <name type="scientific">Grus japonensis CRESS-DNA-virus sp</name>
    <dbReference type="NCBI Taxonomy" id="2815045"/>
    <lineage>
        <taxon>Viruses</taxon>
        <taxon>Monodnaviria</taxon>
        <taxon>Shotokuvirae</taxon>
        <taxon>Cressdnaviricota</taxon>
    </lineage>
</organism>
<dbReference type="EMBL" id="MW182841">
    <property type="protein sequence ID" value="QTE03508.1"/>
    <property type="molecule type" value="Genomic_DNA"/>
</dbReference>
<evidence type="ECO:0008006" key="2">
    <source>
        <dbReference type="Google" id="ProtNLM"/>
    </source>
</evidence>
<evidence type="ECO:0000313" key="1">
    <source>
        <dbReference type="EMBL" id="QTE03508.1"/>
    </source>
</evidence>
<name>A0A8A4XCJ4_9VIRU</name>
<dbReference type="Gene3D" id="2.60.120.20">
    <property type="match status" value="1"/>
</dbReference>